<proteinExistence type="predicted"/>
<dbReference type="RefSeq" id="WP_160484357.1">
    <property type="nucleotide sequence ID" value="NZ_WUBR01000001.1"/>
</dbReference>
<protein>
    <submittedName>
        <fullName evidence="4">Polyketide cyclase</fullName>
    </submittedName>
</protein>
<keyword evidence="2" id="KW-0732">Signal</keyword>
<dbReference type="InterPro" id="IPR032710">
    <property type="entry name" value="NTF2-like_dom_sf"/>
</dbReference>
<dbReference type="Gene3D" id="3.10.450.50">
    <property type="match status" value="1"/>
</dbReference>
<feature type="domain" description="SnoaL-like" evidence="3">
    <location>
        <begin position="56"/>
        <end position="158"/>
    </location>
</feature>
<dbReference type="AlphaFoldDB" id="A0A844X8M0"/>
<feature type="region of interest" description="Disordered" evidence="1">
    <location>
        <begin position="21"/>
        <end position="50"/>
    </location>
</feature>
<dbReference type="InterPro" id="IPR037401">
    <property type="entry name" value="SnoaL-like"/>
</dbReference>
<dbReference type="PROSITE" id="PS51257">
    <property type="entry name" value="PROKAR_LIPOPROTEIN"/>
    <property type="match status" value="1"/>
</dbReference>
<comment type="caution">
    <text evidence="4">The sequence shown here is derived from an EMBL/GenBank/DDBJ whole genome shotgun (WGS) entry which is preliminary data.</text>
</comment>
<evidence type="ECO:0000256" key="1">
    <source>
        <dbReference type="SAM" id="MobiDB-lite"/>
    </source>
</evidence>
<evidence type="ECO:0000313" key="5">
    <source>
        <dbReference type="Proteomes" id="UP000461409"/>
    </source>
</evidence>
<dbReference type="SUPFAM" id="SSF54427">
    <property type="entry name" value="NTF2-like"/>
    <property type="match status" value="1"/>
</dbReference>
<feature type="signal peptide" evidence="2">
    <location>
        <begin position="1"/>
        <end position="16"/>
    </location>
</feature>
<name>A0A844X8M0_9SPHN</name>
<reference evidence="4 5" key="2">
    <citation type="submission" date="2020-02" db="EMBL/GenBank/DDBJ databases">
        <title>Erythrobacter dongmakensis sp. nov., isolated from a tidal mudflat.</title>
        <authorList>
            <person name="Kim I.S."/>
        </authorList>
    </citation>
    <scope>NUCLEOTIDE SEQUENCE [LARGE SCALE GENOMIC DNA]</scope>
    <source>
        <strain evidence="4 5">GH3-10</strain>
    </source>
</reference>
<evidence type="ECO:0000313" key="4">
    <source>
        <dbReference type="EMBL" id="MWV26687.1"/>
    </source>
</evidence>
<dbReference type="Pfam" id="PF12680">
    <property type="entry name" value="SnoaL_2"/>
    <property type="match status" value="1"/>
</dbReference>
<feature type="chain" id="PRO_5032383184" evidence="2">
    <location>
        <begin position="17"/>
        <end position="176"/>
    </location>
</feature>
<evidence type="ECO:0000259" key="3">
    <source>
        <dbReference type="Pfam" id="PF12680"/>
    </source>
</evidence>
<gene>
    <name evidence="4" type="ORF">GRF63_02100</name>
</gene>
<accession>A0A844X8M0</accession>
<dbReference type="Proteomes" id="UP000461409">
    <property type="component" value="Unassembled WGS sequence"/>
</dbReference>
<reference evidence="4 5" key="1">
    <citation type="submission" date="2019-12" db="EMBL/GenBank/DDBJ databases">
        <authorList>
            <person name="Lee S.D."/>
        </authorList>
    </citation>
    <scope>NUCLEOTIDE SEQUENCE [LARGE SCALE GENOMIC DNA]</scope>
    <source>
        <strain evidence="4 5">GH3-10</strain>
    </source>
</reference>
<organism evidence="4 5">
    <name type="scientific">Aurantiacibacter rhizosphaerae</name>
    <dbReference type="NCBI Taxonomy" id="2691582"/>
    <lineage>
        <taxon>Bacteria</taxon>
        <taxon>Pseudomonadati</taxon>
        <taxon>Pseudomonadota</taxon>
        <taxon>Alphaproteobacteria</taxon>
        <taxon>Sphingomonadales</taxon>
        <taxon>Erythrobacteraceae</taxon>
        <taxon>Aurantiacibacter</taxon>
    </lineage>
</organism>
<sequence>MSLRTVTVLAAGLALAACEQAGTGPPDMEPAEEAAATGDPMDTSDRASLTDRQVSERFIEVFYNQNRLTDGFEAWVHPDYIQHDPNSPTGRDPTIAVLADHMQANPEMTHDVKRVIYGDEGPDGTLVAVHYHFKRAPDDRGSAVVDIYRVNDGYLVEHWDVIQPVPEEALNDNTMF</sequence>
<evidence type="ECO:0000256" key="2">
    <source>
        <dbReference type="SAM" id="SignalP"/>
    </source>
</evidence>
<dbReference type="EMBL" id="WUBR01000001">
    <property type="protein sequence ID" value="MWV26687.1"/>
    <property type="molecule type" value="Genomic_DNA"/>
</dbReference>
<keyword evidence="5" id="KW-1185">Reference proteome</keyword>